<dbReference type="HAMAP" id="MF_00102">
    <property type="entry name" value="DapB"/>
    <property type="match status" value="1"/>
</dbReference>
<evidence type="ECO:0000256" key="7">
    <source>
        <dbReference type="ARBA" id="ARBA00022857"/>
    </source>
</evidence>
<dbReference type="Gene3D" id="3.30.360.10">
    <property type="entry name" value="Dihydrodipicolinate Reductase, domain 2"/>
    <property type="match status" value="1"/>
</dbReference>
<evidence type="ECO:0000259" key="21">
    <source>
        <dbReference type="Pfam" id="PF05173"/>
    </source>
</evidence>
<dbReference type="Pfam" id="PF05173">
    <property type="entry name" value="DapB_C"/>
    <property type="match status" value="1"/>
</dbReference>
<comment type="pathway">
    <text evidence="14">Amino-acid biosynthesis; L-lysine biosynthesis via DAP pathway; (S)-tetrahydrodipicolinate from L-aspartate: step 4/4.</text>
</comment>
<name>A0A7R9FTE1_9CRUS</name>
<evidence type="ECO:0000259" key="19">
    <source>
        <dbReference type="Pfam" id="PF01113"/>
    </source>
</evidence>
<dbReference type="EMBL" id="CAJPEV010009817">
    <property type="protein sequence ID" value="CAG0905815.1"/>
    <property type="molecule type" value="Genomic_DNA"/>
</dbReference>
<evidence type="ECO:0000256" key="9">
    <source>
        <dbReference type="ARBA" id="ARBA00022989"/>
    </source>
</evidence>
<dbReference type="InterPro" id="IPR036291">
    <property type="entry name" value="NAD(P)-bd_dom_sf"/>
</dbReference>
<dbReference type="PANTHER" id="PTHR20836">
    <property type="entry name" value="DIHYDRODIPICOLINATE REDUCTASE"/>
    <property type="match status" value="1"/>
</dbReference>
<dbReference type="Pfam" id="PF01113">
    <property type="entry name" value="DapB_N"/>
    <property type="match status" value="1"/>
</dbReference>
<evidence type="ECO:0000256" key="14">
    <source>
        <dbReference type="ARBA" id="ARBA00037922"/>
    </source>
</evidence>
<evidence type="ECO:0000256" key="2">
    <source>
        <dbReference type="ARBA" id="ARBA00006642"/>
    </source>
</evidence>
<reference evidence="22" key="1">
    <citation type="submission" date="2020-11" db="EMBL/GenBank/DDBJ databases">
        <authorList>
            <person name="Tran Van P."/>
        </authorList>
    </citation>
    <scope>NUCLEOTIDE SEQUENCE</scope>
</reference>
<dbReference type="AlphaFoldDB" id="A0A7R9FTE1"/>
<dbReference type="InterPro" id="IPR023940">
    <property type="entry name" value="DHDPR_bac"/>
</dbReference>
<dbReference type="GO" id="GO:0005886">
    <property type="term" value="C:plasma membrane"/>
    <property type="evidence" value="ECO:0007669"/>
    <property type="project" value="UniProtKB-SubCell"/>
</dbReference>
<evidence type="ECO:0000256" key="3">
    <source>
        <dbReference type="ARBA" id="ARBA00022475"/>
    </source>
</evidence>
<protein>
    <recommendedName>
        <fullName evidence="15">4-hydroxy-tetrahydrodipicolinate reductase</fullName>
        <ecNumber evidence="15">1.17.1.8</ecNumber>
    </recommendedName>
</protein>
<evidence type="ECO:0000256" key="8">
    <source>
        <dbReference type="ARBA" id="ARBA00022915"/>
    </source>
</evidence>
<keyword evidence="12 18" id="KW-0472">Membrane</keyword>
<dbReference type="InterPro" id="IPR022664">
    <property type="entry name" value="DapB_N_CS"/>
</dbReference>
<evidence type="ECO:0000256" key="6">
    <source>
        <dbReference type="ARBA" id="ARBA00022692"/>
    </source>
</evidence>
<dbReference type="Proteomes" id="UP000677054">
    <property type="component" value="Unassembled WGS sequence"/>
</dbReference>
<evidence type="ECO:0000313" key="23">
    <source>
        <dbReference type="Proteomes" id="UP000677054"/>
    </source>
</evidence>
<feature type="domain" description="Dihydrodipicolinate reductase N-terminal" evidence="19">
    <location>
        <begin position="3"/>
        <end position="119"/>
    </location>
</feature>
<comment type="catalytic activity">
    <reaction evidence="16">
        <text>(S)-2,3,4,5-tetrahydrodipicolinate + NADP(+) + H2O = (2S,4S)-4-hydroxy-2,3,4,5-tetrahydrodipicolinate + NADPH + H(+)</text>
        <dbReference type="Rhea" id="RHEA:35331"/>
        <dbReference type="ChEBI" id="CHEBI:15377"/>
        <dbReference type="ChEBI" id="CHEBI:15378"/>
        <dbReference type="ChEBI" id="CHEBI:16845"/>
        <dbReference type="ChEBI" id="CHEBI:57783"/>
        <dbReference type="ChEBI" id="CHEBI:58349"/>
        <dbReference type="ChEBI" id="CHEBI:67139"/>
        <dbReference type="EC" id="1.17.1.8"/>
    </reaction>
</comment>
<keyword evidence="8" id="KW-0220">Diaminopimelate biosynthesis</keyword>
<dbReference type="SUPFAM" id="SSF51735">
    <property type="entry name" value="NAD(P)-binding Rossmann-fold domains"/>
    <property type="match status" value="1"/>
</dbReference>
<dbReference type="InterPro" id="IPR002898">
    <property type="entry name" value="MotA_ExbB_proton_chnl"/>
</dbReference>
<organism evidence="22">
    <name type="scientific">Darwinula stevensoni</name>
    <dbReference type="NCBI Taxonomy" id="69355"/>
    <lineage>
        <taxon>Eukaryota</taxon>
        <taxon>Metazoa</taxon>
        <taxon>Ecdysozoa</taxon>
        <taxon>Arthropoda</taxon>
        <taxon>Crustacea</taxon>
        <taxon>Oligostraca</taxon>
        <taxon>Ostracoda</taxon>
        <taxon>Podocopa</taxon>
        <taxon>Podocopida</taxon>
        <taxon>Darwinulocopina</taxon>
        <taxon>Darwinuloidea</taxon>
        <taxon>Darwinulidae</taxon>
        <taxon>Darwinula</taxon>
    </lineage>
</organism>
<dbReference type="GO" id="GO:0009089">
    <property type="term" value="P:lysine biosynthetic process via diaminopimelate"/>
    <property type="evidence" value="ECO:0007669"/>
    <property type="project" value="InterPro"/>
</dbReference>
<evidence type="ECO:0000256" key="12">
    <source>
        <dbReference type="ARBA" id="ARBA00023136"/>
    </source>
</evidence>
<evidence type="ECO:0000256" key="5">
    <source>
        <dbReference type="ARBA" id="ARBA00022605"/>
    </source>
</evidence>
<dbReference type="GO" id="GO:0005829">
    <property type="term" value="C:cytosol"/>
    <property type="evidence" value="ECO:0007669"/>
    <property type="project" value="TreeGrafter"/>
</dbReference>
<dbReference type="FunFam" id="3.30.360.10:FF:000004">
    <property type="entry name" value="4-hydroxy-tetrahydrodipicolinate reductase"/>
    <property type="match status" value="1"/>
</dbReference>
<dbReference type="EMBL" id="LR909335">
    <property type="protein sequence ID" value="CAD7254469.1"/>
    <property type="molecule type" value="Genomic_DNA"/>
</dbReference>
<evidence type="ECO:0000256" key="1">
    <source>
        <dbReference type="ARBA" id="ARBA00004651"/>
    </source>
</evidence>
<keyword evidence="9 18" id="KW-1133">Transmembrane helix</keyword>
<sequence length="437" mass="46601">MQGAAGKMGHTLIETILDNPNCQLAGAFDLPTSVAIGQDAGAFLGKSTGIIITDNIEQAIEKSDVLIDFTRPEGTMTHVSLCLKHNIKLVIGTTGFSESQKQTLLDASQKIAIVQSPNMSVGVNATYKLLEVASKILKGHYDIEIIEAHHRHKVDAPSGTALRMGEVIAKAKGWDFDQTAILSREGHTGPRPSEGIGFATVRGGDIIGDHTVMFAGTGERIEISHFSSSRSSYASGALLAAEFLATKTQGFYDMQDVLAIQLTKARGQAKSGLTSFWASPNLEDAAQTLQAQNNALIGHFAQTVVETRDDRSKHLDGQADMSARLTKNLRATLQAATHQLETGQVVLATIGSTAPFVGLFGTVWGIFHALTKIANTGSVAIDQIAGPVGEALIMTAFGLVVAVPAVIAYNFFGRFIRTINKILEAFAADLLHYFGKN</sequence>
<evidence type="ECO:0000256" key="4">
    <source>
        <dbReference type="ARBA" id="ARBA00022490"/>
    </source>
</evidence>
<evidence type="ECO:0000256" key="10">
    <source>
        <dbReference type="ARBA" id="ARBA00023002"/>
    </source>
</evidence>
<keyword evidence="10" id="KW-0560">Oxidoreductase</keyword>
<dbReference type="Gene3D" id="3.40.50.720">
    <property type="entry name" value="NAD(P)-binding Rossmann-like Domain"/>
    <property type="match status" value="1"/>
</dbReference>
<evidence type="ECO:0000256" key="13">
    <source>
        <dbReference type="ARBA" id="ARBA00023154"/>
    </source>
</evidence>
<keyword evidence="13" id="KW-0457">Lysine biosynthesis</keyword>
<dbReference type="NCBIfam" id="TIGR00036">
    <property type="entry name" value="dapB"/>
    <property type="match status" value="1"/>
</dbReference>
<evidence type="ECO:0000259" key="20">
    <source>
        <dbReference type="Pfam" id="PF01618"/>
    </source>
</evidence>
<comment type="catalytic activity">
    <reaction evidence="17">
        <text>(S)-2,3,4,5-tetrahydrodipicolinate + NAD(+) + H2O = (2S,4S)-4-hydroxy-2,3,4,5-tetrahydrodipicolinate + NADH + H(+)</text>
        <dbReference type="Rhea" id="RHEA:35323"/>
        <dbReference type="ChEBI" id="CHEBI:15377"/>
        <dbReference type="ChEBI" id="CHEBI:15378"/>
        <dbReference type="ChEBI" id="CHEBI:16845"/>
        <dbReference type="ChEBI" id="CHEBI:57540"/>
        <dbReference type="ChEBI" id="CHEBI:57945"/>
        <dbReference type="ChEBI" id="CHEBI:67139"/>
        <dbReference type="EC" id="1.17.1.8"/>
    </reaction>
</comment>
<proteinExistence type="inferred from homology"/>
<evidence type="ECO:0000256" key="15">
    <source>
        <dbReference type="ARBA" id="ARBA00038983"/>
    </source>
</evidence>
<feature type="domain" description="Dihydrodipicolinate reductase C-terminal" evidence="21">
    <location>
        <begin position="122"/>
        <end position="258"/>
    </location>
</feature>
<dbReference type="SUPFAM" id="SSF55347">
    <property type="entry name" value="Glyceraldehyde-3-phosphate dehydrogenase-like, C-terminal domain"/>
    <property type="match status" value="1"/>
</dbReference>
<feature type="domain" description="MotA/TolQ/ExbB proton channel" evidence="20">
    <location>
        <begin position="320"/>
        <end position="423"/>
    </location>
</feature>
<evidence type="ECO:0000256" key="16">
    <source>
        <dbReference type="ARBA" id="ARBA00049080"/>
    </source>
</evidence>
<keyword evidence="4" id="KW-0963">Cytoplasm</keyword>
<dbReference type="PROSITE" id="PS01298">
    <property type="entry name" value="DAPB"/>
    <property type="match status" value="1"/>
</dbReference>
<evidence type="ECO:0000313" key="22">
    <source>
        <dbReference type="EMBL" id="CAD7254469.1"/>
    </source>
</evidence>
<dbReference type="CDD" id="cd02274">
    <property type="entry name" value="DHDPR_N"/>
    <property type="match status" value="1"/>
</dbReference>
<comment type="similarity">
    <text evidence="2">Belongs to the DapB family.</text>
</comment>
<gene>
    <name evidence="22" type="ORF">DSTB1V02_LOCUS14215</name>
</gene>
<dbReference type="GO" id="GO:0008839">
    <property type="term" value="F:4-hydroxy-tetrahydrodipicolinate reductase"/>
    <property type="evidence" value="ECO:0007669"/>
    <property type="project" value="UniProtKB-EC"/>
</dbReference>
<comment type="subcellular location">
    <subcellularLocation>
        <location evidence="1">Cell membrane</location>
        <topology evidence="1">Multi-pass membrane protein</topology>
    </subcellularLocation>
</comment>
<dbReference type="GO" id="GO:0019877">
    <property type="term" value="P:diaminopimelate biosynthetic process"/>
    <property type="evidence" value="ECO:0007669"/>
    <property type="project" value="UniProtKB-KW"/>
</dbReference>
<dbReference type="EC" id="1.17.1.8" evidence="15"/>
<dbReference type="OrthoDB" id="2390316at2759"/>
<dbReference type="InterPro" id="IPR022663">
    <property type="entry name" value="DapB_C"/>
</dbReference>
<keyword evidence="11" id="KW-0520">NAD</keyword>
<dbReference type="PANTHER" id="PTHR20836:SF0">
    <property type="entry name" value="4-HYDROXY-TETRAHYDRODIPICOLINATE REDUCTASE 1, CHLOROPLASTIC-RELATED"/>
    <property type="match status" value="1"/>
</dbReference>
<evidence type="ECO:0000256" key="11">
    <source>
        <dbReference type="ARBA" id="ARBA00023027"/>
    </source>
</evidence>
<keyword evidence="5" id="KW-0028">Amino-acid biosynthesis</keyword>
<dbReference type="Pfam" id="PF01618">
    <property type="entry name" value="MotA_ExbB"/>
    <property type="match status" value="1"/>
</dbReference>
<accession>A0A7R9FTE1</accession>
<feature type="transmembrane region" description="Helical" evidence="18">
    <location>
        <begin position="391"/>
        <end position="412"/>
    </location>
</feature>
<keyword evidence="3" id="KW-1003">Cell membrane</keyword>
<evidence type="ECO:0000256" key="18">
    <source>
        <dbReference type="SAM" id="Phobius"/>
    </source>
</evidence>
<dbReference type="InterPro" id="IPR000846">
    <property type="entry name" value="DapB_N"/>
</dbReference>
<keyword evidence="6 18" id="KW-0812">Transmembrane</keyword>
<evidence type="ECO:0000256" key="17">
    <source>
        <dbReference type="ARBA" id="ARBA00049396"/>
    </source>
</evidence>
<keyword evidence="23" id="KW-1185">Reference proteome</keyword>
<keyword evidence="7" id="KW-0521">NADP</keyword>